<dbReference type="EMBL" id="CP111028">
    <property type="protein sequence ID" value="WAR30780.1"/>
    <property type="molecule type" value="Genomic_DNA"/>
</dbReference>
<evidence type="ECO:0008006" key="3">
    <source>
        <dbReference type="Google" id="ProtNLM"/>
    </source>
</evidence>
<proteinExistence type="predicted"/>
<keyword evidence="2" id="KW-1185">Reference proteome</keyword>
<evidence type="ECO:0000313" key="2">
    <source>
        <dbReference type="Proteomes" id="UP001164746"/>
    </source>
</evidence>
<evidence type="ECO:0000313" key="1">
    <source>
        <dbReference type="EMBL" id="WAR30780.1"/>
    </source>
</evidence>
<gene>
    <name evidence="1" type="ORF">MAR_033322</name>
</gene>
<accession>A0ABY7G9I0</accession>
<dbReference type="Proteomes" id="UP001164746">
    <property type="component" value="Chromosome 17"/>
</dbReference>
<reference evidence="1" key="1">
    <citation type="submission" date="2022-11" db="EMBL/GenBank/DDBJ databases">
        <title>Centuries of genome instability and evolution in soft-shell clam transmissible cancer (bioRxiv).</title>
        <authorList>
            <person name="Hart S.F.M."/>
            <person name="Yonemitsu M.A."/>
            <person name="Giersch R.M."/>
            <person name="Beal B.F."/>
            <person name="Arriagada G."/>
            <person name="Davis B.W."/>
            <person name="Ostrander E.A."/>
            <person name="Goff S.P."/>
            <person name="Metzger M.J."/>
        </authorList>
    </citation>
    <scope>NUCLEOTIDE SEQUENCE</scope>
    <source>
        <strain evidence="1">MELC-2E11</strain>
        <tissue evidence="1">Siphon/mantle</tissue>
    </source>
</reference>
<name>A0ABY7G9I0_MYAAR</name>
<protein>
    <recommendedName>
        <fullName evidence="3">DZIP3-like HEPN domain-containing protein</fullName>
    </recommendedName>
</protein>
<sequence>MAEAENLENQKEYFTRVHLALTECGTEVLCKLLLKKVKELTRKDHPSMPWSLDEILHYKKKEILSAIGKDRSKEDIIYPYKRDTDLQKWDISLFVHVILTACDFDANDQIHRQLKHDICNLRDLRNKVSHRQTHKLTKAIYQFYYGRMQGSVIRICEYMQEPDLQDSFQTKLDKYECLGHVYVNGLITENHKSEEVIHEETLHSVDFRADLKNEPEP</sequence>
<organism evidence="1 2">
    <name type="scientific">Mya arenaria</name>
    <name type="common">Soft-shell clam</name>
    <dbReference type="NCBI Taxonomy" id="6604"/>
    <lineage>
        <taxon>Eukaryota</taxon>
        <taxon>Metazoa</taxon>
        <taxon>Spiralia</taxon>
        <taxon>Lophotrochozoa</taxon>
        <taxon>Mollusca</taxon>
        <taxon>Bivalvia</taxon>
        <taxon>Autobranchia</taxon>
        <taxon>Heteroconchia</taxon>
        <taxon>Euheterodonta</taxon>
        <taxon>Imparidentia</taxon>
        <taxon>Neoheterodontei</taxon>
        <taxon>Myida</taxon>
        <taxon>Myoidea</taxon>
        <taxon>Myidae</taxon>
        <taxon>Mya</taxon>
    </lineage>
</organism>